<evidence type="ECO:0000313" key="2">
    <source>
        <dbReference type="Proteomes" id="UP000034333"/>
    </source>
</evidence>
<evidence type="ECO:0000313" key="1">
    <source>
        <dbReference type="EMBL" id="KKQ40803.1"/>
    </source>
</evidence>
<name>A0A0G0HC81_9BACT</name>
<accession>A0A0G0HC81</accession>
<organism evidence="1 2">
    <name type="scientific">Candidatus Magasanikbacteria bacterium GW2011_GWA2_37_8</name>
    <dbReference type="NCBI Taxonomy" id="1619036"/>
    <lineage>
        <taxon>Bacteria</taxon>
        <taxon>Candidatus Magasanikiibacteriota</taxon>
    </lineage>
</organism>
<gene>
    <name evidence="1" type="ORF">US58_C0012G0012</name>
</gene>
<protein>
    <submittedName>
        <fullName evidence="1">Uncharacterized protein</fullName>
    </submittedName>
</protein>
<dbReference type="AlphaFoldDB" id="A0A0G0HC81"/>
<sequence>MHTNRGALGLEGRPVFDQEKCVENDLTEQQLEILKQVRPRLDLVLNTKMAIKEFPEDNLEENGVLNGFSNPEMQAKAAGDLPGFFDEQLESRFFDLDSYVKNLGSRDSLDKIRQFFSQFDREGSVVKEDELEEKYRDLEIIYLSLRNRILLLKEVILQIENKVSDYLRLEITMPKHGSTQLVYNAGNVWNNLVKH</sequence>
<reference evidence="1 2" key="1">
    <citation type="journal article" date="2015" name="Nature">
        <title>rRNA introns, odd ribosomes, and small enigmatic genomes across a large radiation of phyla.</title>
        <authorList>
            <person name="Brown C.T."/>
            <person name="Hug L.A."/>
            <person name="Thomas B.C."/>
            <person name="Sharon I."/>
            <person name="Castelle C.J."/>
            <person name="Singh A."/>
            <person name="Wilkins M.J."/>
            <person name="Williams K.H."/>
            <person name="Banfield J.F."/>
        </authorList>
    </citation>
    <scope>NUCLEOTIDE SEQUENCE [LARGE SCALE GENOMIC DNA]</scope>
</reference>
<dbReference type="EMBL" id="LBTN01000012">
    <property type="protein sequence ID" value="KKQ40803.1"/>
    <property type="molecule type" value="Genomic_DNA"/>
</dbReference>
<dbReference type="Proteomes" id="UP000034333">
    <property type="component" value="Unassembled WGS sequence"/>
</dbReference>
<proteinExistence type="predicted"/>
<dbReference type="STRING" id="1619036.US58_C0012G0012"/>
<comment type="caution">
    <text evidence="1">The sequence shown here is derived from an EMBL/GenBank/DDBJ whole genome shotgun (WGS) entry which is preliminary data.</text>
</comment>